<dbReference type="InterPro" id="IPR003717">
    <property type="entry name" value="RecO"/>
</dbReference>
<dbReference type="Gene3D" id="1.20.1440.120">
    <property type="entry name" value="Recombination protein O, C-terminal domain"/>
    <property type="match status" value="1"/>
</dbReference>
<reference evidence="9 10" key="1">
    <citation type="journal article" date="2016" name="Nat. Commun.">
        <title>Thousands of microbial genomes shed light on interconnected biogeochemical processes in an aquifer system.</title>
        <authorList>
            <person name="Anantharaman K."/>
            <person name="Brown C.T."/>
            <person name="Hug L.A."/>
            <person name="Sharon I."/>
            <person name="Castelle C.J."/>
            <person name="Probst A.J."/>
            <person name="Thomas B.C."/>
            <person name="Singh A."/>
            <person name="Wilkins M.J."/>
            <person name="Karaoz U."/>
            <person name="Brodie E.L."/>
            <person name="Williams K.H."/>
            <person name="Hubbard S.S."/>
            <person name="Banfield J.F."/>
        </authorList>
    </citation>
    <scope>NUCLEOTIDE SEQUENCE [LARGE SCALE GENOMIC DNA]</scope>
</reference>
<dbReference type="HAMAP" id="MF_00201">
    <property type="entry name" value="RecO"/>
    <property type="match status" value="1"/>
</dbReference>
<comment type="caution">
    <text evidence="9">The sequence shown here is derived from an EMBL/GenBank/DDBJ whole genome shotgun (WGS) entry which is preliminary data.</text>
</comment>
<protein>
    <recommendedName>
        <fullName evidence="2 7">DNA repair protein RecO</fullName>
    </recommendedName>
    <alternativeName>
        <fullName evidence="6 7">Recombination protein O</fullName>
    </alternativeName>
</protein>
<dbReference type="Pfam" id="PF11967">
    <property type="entry name" value="RecO_N"/>
    <property type="match status" value="1"/>
</dbReference>
<dbReference type="InterPro" id="IPR022572">
    <property type="entry name" value="DNA_rep/recomb_RecO_N"/>
</dbReference>
<evidence type="ECO:0000256" key="6">
    <source>
        <dbReference type="ARBA" id="ARBA00033409"/>
    </source>
</evidence>
<dbReference type="NCBIfam" id="TIGR00613">
    <property type="entry name" value="reco"/>
    <property type="match status" value="1"/>
</dbReference>
<dbReference type="SUPFAM" id="SSF50249">
    <property type="entry name" value="Nucleic acid-binding proteins"/>
    <property type="match status" value="1"/>
</dbReference>
<dbReference type="GO" id="GO:0043590">
    <property type="term" value="C:bacterial nucleoid"/>
    <property type="evidence" value="ECO:0007669"/>
    <property type="project" value="TreeGrafter"/>
</dbReference>
<gene>
    <name evidence="7" type="primary">recO</name>
    <name evidence="9" type="ORF">A2115_02910</name>
</gene>
<keyword evidence="4 7" id="KW-0233">DNA recombination</keyword>
<dbReference type="PANTHER" id="PTHR33991:SF1">
    <property type="entry name" value="DNA REPAIR PROTEIN RECO"/>
    <property type="match status" value="1"/>
</dbReference>
<dbReference type="GO" id="GO:0006310">
    <property type="term" value="P:DNA recombination"/>
    <property type="evidence" value="ECO:0007669"/>
    <property type="project" value="UniProtKB-UniRule"/>
</dbReference>
<dbReference type="Gene3D" id="2.40.50.140">
    <property type="entry name" value="Nucleic acid-binding proteins"/>
    <property type="match status" value="1"/>
</dbReference>
<dbReference type="GO" id="GO:0006302">
    <property type="term" value="P:double-strand break repair"/>
    <property type="evidence" value="ECO:0007669"/>
    <property type="project" value="TreeGrafter"/>
</dbReference>
<dbReference type="PANTHER" id="PTHR33991">
    <property type="entry name" value="DNA REPAIR PROTEIN RECO"/>
    <property type="match status" value="1"/>
</dbReference>
<dbReference type="InterPro" id="IPR037278">
    <property type="entry name" value="ARFGAP/RecO"/>
</dbReference>
<evidence type="ECO:0000256" key="7">
    <source>
        <dbReference type="HAMAP-Rule" id="MF_00201"/>
    </source>
</evidence>
<organism evidence="9 10">
    <name type="scientific">Candidatus Woesebacteria bacterium GWA1_41_8</name>
    <dbReference type="NCBI Taxonomy" id="1802471"/>
    <lineage>
        <taxon>Bacteria</taxon>
        <taxon>Candidatus Woeseibacteriota</taxon>
    </lineage>
</organism>
<evidence type="ECO:0000256" key="5">
    <source>
        <dbReference type="ARBA" id="ARBA00023204"/>
    </source>
</evidence>
<sequence length="181" mass="20849">MTPKTYSSYGIVLARKNYGEADRIISIYTKDFGRLSFIAKGVRKLTSRKRASLEVFTHIIFLAHRGKSLDLIVETQILDSFRSIRKSLRKVSLAYFFCEVVGRITREGEKNEELYDLFLNYLESLRNSRELKSLRLVFISEVLTLLGFWPRGKALPNPDSILESVLERQLSTVRVGKKLLA</sequence>
<dbReference type="Pfam" id="PF02565">
    <property type="entry name" value="RecO_C"/>
    <property type="match status" value="1"/>
</dbReference>
<dbReference type="InterPro" id="IPR042242">
    <property type="entry name" value="RecO_C"/>
</dbReference>
<dbReference type="AlphaFoldDB" id="A0A1F7WHX6"/>
<accession>A0A1F7WHX6</accession>
<evidence type="ECO:0000256" key="1">
    <source>
        <dbReference type="ARBA" id="ARBA00007452"/>
    </source>
</evidence>
<evidence type="ECO:0000313" key="10">
    <source>
        <dbReference type="Proteomes" id="UP000176198"/>
    </source>
</evidence>
<keyword evidence="5 7" id="KW-0234">DNA repair</keyword>
<dbReference type="STRING" id="1802471.A2115_02910"/>
<dbReference type="SUPFAM" id="SSF57863">
    <property type="entry name" value="ArfGap/RecO-like zinc finger"/>
    <property type="match status" value="1"/>
</dbReference>
<name>A0A1F7WHX6_9BACT</name>
<proteinExistence type="inferred from homology"/>
<comment type="similarity">
    <text evidence="1 7">Belongs to the RecO family.</text>
</comment>
<dbReference type="InterPro" id="IPR012340">
    <property type="entry name" value="NA-bd_OB-fold"/>
</dbReference>
<evidence type="ECO:0000313" key="9">
    <source>
        <dbReference type="EMBL" id="OGM02390.1"/>
    </source>
</evidence>
<evidence type="ECO:0000256" key="3">
    <source>
        <dbReference type="ARBA" id="ARBA00022763"/>
    </source>
</evidence>
<evidence type="ECO:0000256" key="2">
    <source>
        <dbReference type="ARBA" id="ARBA00021310"/>
    </source>
</evidence>
<evidence type="ECO:0000256" key="4">
    <source>
        <dbReference type="ARBA" id="ARBA00023172"/>
    </source>
</evidence>
<dbReference type="EMBL" id="MGFJ01000022">
    <property type="protein sequence ID" value="OGM02390.1"/>
    <property type="molecule type" value="Genomic_DNA"/>
</dbReference>
<comment type="function">
    <text evidence="7">Involved in DNA repair and RecF pathway recombination.</text>
</comment>
<keyword evidence="3 7" id="KW-0227">DNA damage</keyword>
<evidence type="ECO:0000259" key="8">
    <source>
        <dbReference type="Pfam" id="PF11967"/>
    </source>
</evidence>
<dbReference type="Proteomes" id="UP000176198">
    <property type="component" value="Unassembled WGS sequence"/>
</dbReference>
<feature type="domain" description="DNA replication/recombination mediator RecO N-terminal" evidence="8">
    <location>
        <begin position="5"/>
        <end position="81"/>
    </location>
</feature>